<evidence type="ECO:0000313" key="2">
    <source>
        <dbReference type="EMBL" id="KAG0148948.1"/>
    </source>
</evidence>
<comment type="caution">
    <text evidence="2">The sequence shown here is derived from an EMBL/GenBank/DDBJ whole genome shotgun (WGS) entry which is preliminary data.</text>
</comment>
<sequence>MNSVECICCNIYHANVAVCLWDKVAMANVFTINQSSHSLLNDDSPLSPGNSFASKDGCHSAYLSFSNTVSCQAISLEPRHHRKLDVKGAEVILLFEPDAEAYHIWNKSKIQIIGTRAVIFNEHIFPCHSLTIPVPPDVEFVIFSDPVEYSIGINMDTSPTSIPNP</sequence>
<proteinExistence type="predicted"/>
<dbReference type="Pfam" id="PF25597">
    <property type="entry name" value="SH3_retrovirus"/>
    <property type="match status" value="1"/>
</dbReference>
<gene>
    <name evidence="2" type="ORF">CROQUDRAFT_131651</name>
</gene>
<dbReference type="InterPro" id="IPR057670">
    <property type="entry name" value="SH3_retrovirus"/>
</dbReference>
<name>A0A9P6NMX0_9BASI</name>
<evidence type="ECO:0000259" key="1">
    <source>
        <dbReference type="Pfam" id="PF25597"/>
    </source>
</evidence>
<dbReference type="Proteomes" id="UP000886653">
    <property type="component" value="Unassembled WGS sequence"/>
</dbReference>
<dbReference type="OrthoDB" id="1106744at2759"/>
<protein>
    <recommendedName>
        <fullName evidence="1">Retroviral polymerase SH3-like domain-containing protein</fullName>
    </recommendedName>
</protein>
<accession>A0A9P6NMX0</accession>
<reference evidence="2" key="1">
    <citation type="submission" date="2013-11" db="EMBL/GenBank/DDBJ databases">
        <title>Genome sequence of the fusiform rust pathogen reveals effectors for host alternation and coevolution with pine.</title>
        <authorList>
            <consortium name="DOE Joint Genome Institute"/>
            <person name="Smith K."/>
            <person name="Pendleton A."/>
            <person name="Kubisiak T."/>
            <person name="Anderson C."/>
            <person name="Salamov A."/>
            <person name="Aerts A."/>
            <person name="Riley R."/>
            <person name="Clum A."/>
            <person name="Lindquist E."/>
            <person name="Ence D."/>
            <person name="Campbell M."/>
            <person name="Kronenberg Z."/>
            <person name="Feau N."/>
            <person name="Dhillon B."/>
            <person name="Hamelin R."/>
            <person name="Burleigh J."/>
            <person name="Smith J."/>
            <person name="Yandell M."/>
            <person name="Nelson C."/>
            <person name="Grigoriev I."/>
            <person name="Davis J."/>
        </authorList>
    </citation>
    <scope>NUCLEOTIDE SEQUENCE</scope>
    <source>
        <strain evidence="2">G11</strain>
    </source>
</reference>
<feature type="domain" description="Retroviral polymerase SH3-like" evidence="1">
    <location>
        <begin position="76"/>
        <end position="128"/>
    </location>
</feature>
<dbReference type="AlphaFoldDB" id="A0A9P6NMX0"/>
<organism evidence="2 3">
    <name type="scientific">Cronartium quercuum f. sp. fusiforme G11</name>
    <dbReference type="NCBI Taxonomy" id="708437"/>
    <lineage>
        <taxon>Eukaryota</taxon>
        <taxon>Fungi</taxon>
        <taxon>Dikarya</taxon>
        <taxon>Basidiomycota</taxon>
        <taxon>Pucciniomycotina</taxon>
        <taxon>Pucciniomycetes</taxon>
        <taxon>Pucciniales</taxon>
        <taxon>Coleosporiaceae</taxon>
        <taxon>Cronartium</taxon>
    </lineage>
</organism>
<dbReference type="EMBL" id="MU167232">
    <property type="protein sequence ID" value="KAG0148948.1"/>
    <property type="molecule type" value="Genomic_DNA"/>
</dbReference>
<evidence type="ECO:0000313" key="3">
    <source>
        <dbReference type="Proteomes" id="UP000886653"/>
    </source>
</evidence>
<keyword evidence="3" id="KW-1185">Reference proteome</keyword>